<evidence type="ECO:0000256" key="5">
    <source>
        <dbReference type="SAM" id="Coils"/>
    </source>
</evidence>
<dbReference type="PANTHER" id="PTHR31908">
    <property type="entry name" value="PROTEIN CROWDED NUCLEI 4"/>
    <property type="match status" value="1"/>
</dbReference>
<comment type="similarity">
    <text evidence="4">Belongs to the CRWN family.</text>
</comment>
<keyword evidence="8" id="KW-1185">Reference proteome</keyword>
<evidence type="ECO:0000313" key="7">
    <source>
        <dbReference type="EMBL" id="RXH75495.1"/>
    </source>
</evidence>
<evidence type="ECO:0000256" key="6">
    <source>
        <dbReference type="SAM" id="MobiDB-lite"/>
    </source>
</evidence>
<reference evidence="7 8" key="1">
    <citation type="submission" date="2018-10" db="EMBL/GenBank/DDBJ databases">
        <title>A high-quality apple genome assembly.</title>
        <authorList>
            <person name="Hu J."/>
        </authorList>
    </citation>
    <scope>NUCLEOTIDE SEQUENCE [LARGE SCALE GENOMIC DNA]</scope>
    <source>
        <strain evidence="8">cv. HFTH1</strain>
        <tissue evidence="7">Young leaf</tissue>
    </source>
</reference>
<dbReference type="Proteomes" id="UP000290289">
    <property type="component" value="Chromosome 15"/>
</dbReference>
<sequence length="1148" mass="132437">MASPQSEPFGRTPSSARALSITPGSRILQSPGSVSDETIWKRLKEAGFDEESIKRRDKAALITYIAKLEAEIFDHQHHMGLLILERKELASNYDQIKASAETAGLLHKCDQAAHLSALADARKREECLKKTVGVKEECIASIEKAMHELRAESAETKVAADCKLAEAQNMVEEAQKKFTDAEVKLHAAESLQAEACRFHHIAERKMQEVEAREDDLRRNILAFKTDCETKEKEISLERQSLSERQKSLQQEQDRLLDAQALLNQREDFIFGRSQELNRLEKELEDVKTKIEKERRALNDGKLNLDLTEASLINREEALTRREALLNKKEQEILALQEKLVSKESDVIKKAIASHEADLRKKKSELETELDIKRKSFEDEIEAKRRAWELREVDLSQRDDLLREREHELEVQLRALVDREKEVTGMSNLVGKKEKTLREAEKEFEMNSGILQREKEEIIKMKLELQSSLDSLEEKRKQLDCARERFELLKSETSELSDLEMKLKEEIDLVRAQKLELMAEADELAIEKAKFESEWELIDEKREELRKEVERVSEERLAFSKFIKDEHDNLRREKDEMRDQHKRDVESLVSEREDFMSKMVHERTEWFSKMQKERADFLLEIEIRKGELENCIDKKHEELECSLKEKEIAFEQEKKNEVQNISSLKEEAAKEREQVALERKKLESERIEINLDRGRRDHEWAELNNSIEELKVQREKLKEQRELLHADRGEILVHIQHLKELEHLKAALDSASVADMQQSNLGPRSRKTSRRYLKQTTSVRDTNVNSHNEVNAANISIPSMLKTGLSPSSSARFSWLRRCTELFSKNSSEKHQLEFEESHEISRGKTNLTVTEQVETSSKYDGHRYMGNGSSPAFSSKRQSAFGGPKVIVEVPFVGDIANGTKDSEIKEVDGESCDPVVSEQVFKGGRKRRVDKSSSNGCFDPVLEPRQNVKKRRQQQDAIEKVLEDQHVSVPSDQFREGAEEGSVLIVDKVTKVTEVIFEESVTGTLSNEDKFEAQNSVVEPHHVKNGVLPCDTKARRSEMILEKCVQKLRYEETNQKAYMCTLVCFLDGEIDRATPTDNMDPLRVCFTTNRGTVKVRLQTETKVQPRRRGLTELLALEVFRESMRFAPDSGEQAVAGRWVSNPVNQIY</sequence>
<feature type="coiled-coil region" evidence="5">
    <location>
        <begin position="454"/>
        <end position="579"/>
    </location>
</feature>
<comment type="subcellular location">
    <subcellularLocation>
        <location evidence="3">Nucleus lamina</location>
    </subcellularLocation>
</comment>
<evidence type="ECO:0000256" key="4">
    <source>
        <dbReference type="ARBA" id="ARBA00024208"/>
    </source>
</evidence>
<evidence type="ECO:0000256" key="3">
    <source>
        <dbReference type="ARBA" id="ARBA00024186"/>
    </source>
</evidence>
<accession>A0A498I0R7</accession>
<protein>
    <submittedName>
        <fullName evidence="7">Uncharacterized protein</fullName>
    </submittedName>
</protein>
<feature type="compositionally biased region" description="Polar residues" evidence="6">
    <location>
        <begin position="1"/>
        <end position="17"/>
    </location>
</feature>
<comment type="caution">
    <text evidence="7">The sequence shown here is derived from an EMBL/GenBank/DDBJ whole genome shotgun (WGS) entry which is preliminary data.</text>
</comment>
<dbReference type="PANTHER" id="PTHR31908:SF2">
    <property type="entry name" value="PROTEIN CROWDED NUCLEI 4"/>
    <property type="match status" value="1"/>
</dbReference>
<proteinExistence type="inferred from homology"/>
<dbReference type="STRING" id="3750.A0A498I0R7"/>
<feature type="region of interest" description="Disordered" evidence="6">
    <location>
        <begin position="1"/>
        <end position="32"/>
    </location>
</feature>
<evidence type="ECO:0000256" key="1">
    <source>
        <dbReference type="ARBA" id="ARBA00023054"/>
    </source>
</evidence>
<dbReference type="AlphaFoldDB" id="A0A498I0R7"/>
<feature type="coiled-coil region" evidence="5">
    <location>
        <begin position="635"/>
        <end position="726"/>
    </location>
</feature>
<evidence type="ECO:0000256" key="2">
    <source>
        <dbReference type="ARBA" id="ARBA00023242"/>
    </source>
</evidence>
<dbReference type="GO" id="GO:0005652">
    <property type="term" value="C:nuclear lamina"/>
    <property type="evidence" value="ECO:0007669"/>
    <property type="project" value="UniProtKB-SubCell"/>
</dbReference>
<evidence type="ECO:0000313" key="8">
    <source>
        <dbReference type="Proteomes" id="UP000290289"/>
    </source>
</evidence>
<organism evidence="7 8">
    <name type="scientific">Malus domestica</name>
    <name type="common">Apple</name>
    <name type="synonym">Pyrus malus</name>
    <dbReference type="NCBI Taxonomy" id="3750"/>
    <lineage>
        <taxon>Eukaryota</taxon>
        <taxon>Viridiplantae</taxon>
        <taxon>Streptophyta</taxon>
        <taxon>Embryophyta</taxon>
        <taxon>Tracheophyta</taxon>
        <taxon>Spermatophyta</taxon>
        <taxon>Magnoliopsida</taxon>
        <taxon>eudicotyledons</taxon>
        <taxon>Gunneridae</taxon>
        <taxon>Pentapetalae</taxon>
        <taxon>rosids</taxon>
        <taxon>fabids</taxon>
        <taxon>Rosales</taxon>
        <taxon>Rosaceae</taxon>
        <taxon>Amygdaloideae</taxon>
        <taxon>Maleae</taxon>
        <taxon>Malus</taxon>
    </lineage>
</organism>
<keyword evidence="2" id="KW-0539">Nucleus</keyword>
<keyword evidence="1 5" id="KW-0175">Coiled coil</keyword>
<feature type="coiled-coil region" evidence="5">
    <location>
        <begin position="157"/>
        <end position="375"/>
    </location>
</feature>
<dbReference type="GO" id="GO:0006997">
    <property type="term" value="P:nucleus organization"/>
    <property type="evidence" value="ECO:0007669"/>
    <property type="project" value="InterPro"/>
</dbReference>
<dbReference type="InterPro" id="IPR040418">
    <property type="entry name" value="CRWN"/>
</dbReference>
<dbReference type="EMBL" id="RDQH01000341">
    <property type="protein sequence ID" value="RXH75495.1"/>
    <property type="molecule type" value="Genomic_DNA"/>
</dbReference>
<gene>
    <name evidence="7" type="ORF">DVH24_030216</name>
</gene>
<name>A0A498I0R7_MALDO</name>